<dbReference type="Proteomes" id="UP000763641">
    <property type="component" value="Unassembled WGS sequence"/>
</dbReference>
<evidence type="ECO:0000256" key="5">
    <source>
        <dbReference type="ARBA" id="ARBA00022692"/>
    </source>
</evidence>
<feature type="transmembrane region" description="Helical" evidence="9">
    <location>
        <begin position="298"/>
        <end position="319"/>
    </location>
</feature>
<evidence type="ECO:0000313" key="11">
    <source>
        <dbReference type="Proteomes" id="UP000763641"/>
    </source>
</evidence>
<keyword evidence="7 9" id="KW-0472">Membrane</keyword>
<evidence type="ECO:0000256" key="2">
    <source>
        <dbReference type="ARBA" id="ARBA00022475"/>
    </source>
</evidence>
<keyword evidence="2" id="KW-1003">Cell membrane</keyword>
<dbReference type="PANTHER" id="PTHR33908">
    <property type="entry name" value="MANNOSYLTRANSFERASE YKCB-RELATED"/>
    <property type="match status" value="1"/>
</dbReference>
<keyword evidence="4" id="KW-0808">Transferase</keyword>
<evidence type="ECO:0000256" key="8">
    <source>
        <dbReference type="SAM" id="MobiDB-lite"/>
    </source>
</evidence>
<keyword evidence="3" id="KW-0328">Glycosyltransferase</keyword>
<comment type="caution">
    <text evidence="10">The sequence shown here is derived from an EMBL/GenBank/DDBJ whole genome shotgun (WGS) entry which is preliminary data.</text>
</comment>
<evidence type="ECO:0000256" key="6">
    <source>
        <dbReference type="ARBA" id="ARBA00022989"/>
    </source>
</evidence>
<feature type="region of interest" description="Disordered" evidence="8">
    <location>
        <begin position="428"/>
        <end position="450"/>
    </location>
</feature>
<dbReference type="InterPro" id="IPR050297">
    <property type="entry name" value="LipidA_mod_glycosyltrf_83"/>
</dbReference>
<evidence type="ECO:0000256" key="4">
    <source>
        <dbReference type="ARBA" id="ARBA00022679"/>
    </source>
</evidence>
<evidence type="ECO:0000256" key="7">
    <source>
        <dbReference type="ARBA" id="ARBA00023136"/>
    </source>
</evidence>
<sequence>MTMIAARLERLLMARWVVPALFVLAIALRLAFVLAFPQVPSSDGEWYLVRAAEMARGMGYQEAGHPTAFWPVGYPALLAASLWLCGPSLAGPIALNLIAAATILALVLRCARLVGTDETGARLAGLLYAIYPAHIVYTGTTTSEATSTAVTMAAFALLVGGRRRRLALVAAGLLFGVATLMRAQMLMFPAGLLIAMTIVWRDYRWRDALKAAVIVHVAMAAVVLPWTVRNYRALEAVVPVSTNGGVSLYYGANPHATGGWYAWERTPEWDRVVGIPYSERVARQVEVDRRFKRAAKEWIVAHPAAWVALGPTKIALLWAKDGDAFWNLDASYPQAGRTLTLVRAADQALYMAMLALAVIAFAVALRARWRGRDAPMLLMGAMPAFATLTAFGFTGQTRYHYPAMPFVIVAAGWMLAMLIRRAARAPAPQASEPKASGPSHIVDGGGLETA</sequence>
<dbReference type="PANTHER" id="PTHR33908:SF11">
    <property type="entry name" value="MEMBRANE PROTEIN"/>
    <property type="match status" value="1"/>
</dbReference>
<evidence type="ECO:0000256" key="3">
    <source>
        <dbReference type="ARBA" id="ARBA00022676"/>
    </source>
</evidence>
<organism evidence="10 11">
    <name type="scientific">Sphingomonas longa</name>
    <dbReference type="NCBI Taxonomy" id="2778730"/>
    <lineage>
        <taxon>Bacteria</taxon>
        <taxon>Pseudomonadati</taxon>
        <taxon>Pseudomonadota</taxon>
        <taxon>Alphaproteobacteria</taxon>
        <taxon>Sphingomonadales</taxon>
        <taxon>Sphingomonadaceae</taxon>
        <taxon>Sphingomonas</taxon>
    </lineage>
</organism>
<proteinExistence type="predicted"/>
<protein>
    <submittedName>
        <fullName evidence="10">Glycosyltransferase family 39 protein</fullName>
    </submittedName>
</protein>
<accession>A0ABS2D2K3</accession>
<evidence type="ECO:0000313" key="10">
    <source>
        <dbReference type="EMBL" id="MBM6575154.1"/>
    </source>
</evidence>
<dbReference type="EMBL" id="JAFEMC010000001">
    <property type="protein sequence ID" value="MBM6575154.1"/>
    <property type="molecule type" value="Genomic_DNA"/>
</dbReference>
<keyword evidence="6 9" id="KW-1133">Transmembrane helix</keyword>
<keyword evidence="5 9" id="KW-0812">Transmembrane</keyword>
<gene>
    <name evidence="10" type="ORF">ILT43_02125</name>
</gene>
<feature type="transmembrane region" description="Helical" evidence="9">
    <location>
        <begin position="374"/>
        <end position="393"/>
    </location>
</feature>
<feature type="transmembrane region" description="Helical" evidence="9">
    <location>
        <begin position="208"/>
        <end position="228"/>
    </location>
</feature>
<evidence type="ECO:0000256" key="1">
    <source>
        <dbReference type="ARBA" id="ARBA00004651"/>
    </source>
</evidence>
<dbReference type="RefSeq" id="WP_204193766.1">
    <property type="nucleotide sequence ID" value="NZ_JAFEMC010000001.1"/>
</dbReference>
<evidence type="ECO:0000256" key="9">
    <source>
        <dbReference type="SAM" id="Phobius"/>
    </source>
</evidence>
<feature type="transmembrane region" description="Helical" evidence="9">
    <location>
        <begin position="135"/>
        <end position="159"/>
    </location>
</feature>
<keyword evidence="11" id="KW-1185">Reference proteome</keyword>
<feature type="transmembrane region" description="Helical" evidence="9">
    <location>
        <begin position="93"/>
        <end position="115"/>
    </location>
</feature>
<name>A0ABS2D2K3_9SPHN</name>
<feature type="transmembrane region" description="Helical" evidence="9">
    <location>
        <begin position="68"/>
        <end position="86"/>
    </location>
</feature>
<reference evidence="10 11" key="1">
    <citation type="submission" date="2020-12" db="EMBL/GenBank/DDBJ databases">
        <title>Sphingomonas sp.</title>
        <authorList>
            <person name="Kim M.K."/>
        </authorList>
    </citation>
    <scope>NUCLEOTIDE SEQUENCE [LARGE SCALE GENOMIC DNA]</scope>
    <source>
        <strain evidence="10 11">BT552</strain>
    </source>
</reference>
<feature type="transmembrane region" description="Helical" evidence="9">
    <location>
        <begin position="348"/>
        <end position="367"/>
    </location>
</feature>
<feature type="transmembrane region" description="Helical" evidence="9">
    <location>
        <begin position="166"/>
        <end position="188"/>
    </location>
</feature>
<feature type="transmembrane region" description="Helical" evidence="9">
    <location>
        <begin position="399"/>
        <end position="419"/>
    </location>
</feature>
<comment type="subcellular location">
    <subcellularLocation>
        <location evidence="1">Cell membrane</location>
        <topology evidence="1">Multi-pass membrane protein</topology>
    </subcellularLocation>
</comment>